<keyword evidence="4 5" id="KW-0472">Membrane</keyword>
<dbReference type="PANTHER" id="PTHR32322">
    <property type="entry name" value="INNER MEMBRANE TRANSPORTER"/>
    <property type="match status" value="1"/>
</dbReference>
<keyword evidence="2 5" id="KW-0812">Transmembrane</keyword>
<feature type="transmembrane region" description="Helical" evidence="5">
    <location>
        <begin position="115"/>
        <end position="134"/>
    </location>
</feature>
<feature type="transmembrane region" description="Helical" evidence="5">
    <location>
        <begin position="59"/>
        <end position="80"/>
    </location>
</feature>
<feature type="transmembrane region" description="Helical" evidence="5">
    <location>
        <begin position="175"/>
        <end position="197"/>
    </location>
</feature>
<feature type="transmembrane region" description="Helical" evidence="5">
    <location>
        <begin position="92"/>
        <end position="109"/>
    </location>
</feature>
<feature type="transmembrane region" description="Helical" evidence="5">
    <location>
        <begin position="267"/>
        <end position="284"/>
    </location>
</feature>
<dbReference type="RefSeq" id="WP_148918837.1">
    <property type="nucleotide sequence ID" value="NZ_VTAV01000004.1"/>
</dbReference>
<name>A0A5D4H8I6_9SPHI</name>
<dbReference type="PANTHER" id="PTHR32322:SF9">
    <property type="entry name" value="AMINO-ACID METABOLITE EFFLUX PUMP-RELATED"/>
    <property type="match status" value="1"/>
</dbReference>
<sequence length="285" mass="31234">MLYVLISVICSVTVSIVIKLAKQRGIQHLHLIVWNYPVAALATLLFLKPKMATVPLSTLPWELYVSLAVLLPTIFLCIAYAIQYSGIVKTEIAQRLSLFIPLSAAFFIFHEAIGVSKLAGIAVGIVAILCSIGWKKGGVTKGNGTWGYAVAVFFGMGIIDILFKKVALYREVPYAYSMLLVFILAIVVSFLLLTYRISVKKERIQFKSVIWGILLGLFNFGNILFYMKAHQALSNSPSVVFTGMNIGVILLGAIVGVGFFGERLTRLNKIGLVLAVISVLIIAYL</sequence>
<evidence type="ECO:0000256" key="3">
    <source>
        <dbReference type="ARBA" id="ARBA00022989"/>
    </source>
</evidence>
<evidence type="ECO:0000313" key="8">
    <source>
        <dbReference type="Proteomes" id="UP000322362"/>
    </source>
</evidence>
<evidence type="ECO:0000256" key="4">
    <source>
        <dbReference type="ARBA" id="ARBA00023136"/>
    </source>
</evidence>
<feature type="transmembrane region" description="Helical" evidence="5">
    <location>
        <begin position="209"/>
        <end position="227"/>
    </location>
</feature>
<feature type="transmembrane region" description="Helical" evidence="5">
    <location>
        <begin position="6"/>
        <end position="22"/>
    </location>
</feature>
<feature type="transmembrane region" description="Helical" evidence="5">
    <location>
        <begin position="29"/>
        <end position="47"/>
    </location>
</feature>
<feature type="transmembrane region" description="Helical" evidence="5">
    <location>
        <begin position="239"/>
        <end position="260"/>
    </location>
</feature>
<evidence type="ECO:0000256" key="2">
    <source>
        <dbReference type="ARBA" id="ARBA00022692"/>
    </source>
</evidence>
<accession>A0A5D4H8I6</accession>
<dbReference type="InterPro" id="IPR037185">
    <property type="entry name" value="EmrE-like"/>
</dbReference>
<reference evidence="7 8" key="1">
    <citation type="submission" date="2019-08" db="EMBL/GenBank/DDBJ databases">
        <title>Phlebobacter frassis gen. nov. sp. nov., a new member of family Sphingobacteriaceae isolated from sand fly rearing media.</title>
        <authorList>
            <person name="Kakumanu M.L."/>
            <person name="Marayati B.F."/>
            <person name="Wada-Katsumata A."/>
            <person name="Wasserberg G."/>
            <person name="Schal C."/>
            <person name="Apperson C.S."/>
            <person name="Ponnusamy L."/>
        </authorList>
    </citation>
    <scope>NUCLEOTIDE SEQUENCE [LARGE SCALE GENOMIC DNA]</scope>
    <source>
        <strain evidence="7 8">SSI9</strain>
    </source>
</reference>
<organism evidence="7 8">
    <name type="scientific">Sphingobacterium phlebotomi</name>
    <dbReference type="NCBI Taxonomy" id="2605433"/>
    <lineage>
        <taxon>Bacteria</taxon>
        <taxon>Pseudomonadati</taxon>
        <taxon>Bacteroidota</taxon>
        <taxon>Sphingobacteriia</taxon>
        <taxon>Sphingobacteriales</taxon>
        <taxon>Sphingobacteriaceae</taxon>
        <taxon>Sphingobacterium</taxon>
    </lineage>
</organism>
<evidence type="ECO:0000256" key="1">
    <source>
        <dbReference type="ARBA" id="ARBA00004141"/>
    </source>
</evidence>
<dbReference type="InterPro" id="IPR050638">
    <property type="entry name" value="AA-Vitamin_Transporters"/>
</dbReference>
<evidence type="ECO:0000313" key="7">
    <source>
        <dbReference type="EMBL" id="TYR36582.1"/>
    </source>
</evidence>
<feature type="domain" description="EamA" evidence="6">
    <location>
        <begin position="2"/>
        <end position="131"/>
    </location>
</feature>
<dbReference type="Gene3D" id="1.10.3730.20">
    <property type="match status" value="1"/>
</dbReference>
<proteinExistence type="predicted"/>
<dbReference type="AlphaFoldDB" id="A0A5D4H8I6"/>
<dbReference type="SUPFAM" id="SSF103481">
    <property type="entry name" value="Multidrug resistance efflux transporter EmrE"/>
    <property type="match status" value="2"/>
</dbReference>
<keyword evidence="3 5" id="KW-1133">Transmembrane helix</keyword>
<evidence type="ECO:0000256" key="5">
    <source>
        <dbReference type="SAM" id="Phobius"/>
    </source>
</evidence>
<dbReference type="GO" id="GO:0016020">
    <property type="term" value="C:membrane"/>
    <property type="evidence" value="ECO:0007669"/>
    <property type="project" value="UniProtKB-SubCell"/>
</dbReference>
<comment type="caution">
    <text evidence="7">The sequence shown here is derived from an EMBL/GenBank/DDBJ whole genome shotgun (WGS) entry which is preliminary data.</text>
</comment>
<keyword evidence="8" id="KW-1185">Reference proteome</keyword>
<dbReference type="Pfam" id="PF00892">
    <property type="entry name" value="EamA"/>
    <property type="match status" value="1"/>
</dbReference>
<dbReference type="InterPro" id="IPR000620">
    <property type="entry name" value="EamA_dom"/>
</dbReference>
<feature type="transmembrane region" description="Helical" evidence="5">
    <location>
        <begin position="146"/>
        <end position="163"/>
    </location>
</feature>
<dbReference type="Proteomes" id="UP000322362">
    <property type="component" value="Unassembled WGS sequence"/>
</dbReference>
<protein>
    <submittedName>
        <fullName evidence="7">DMT family transporter</fullName>
    </submittedName>
</protein>
<evidence type="ECO:0000259" key="6">
    <source>
        <dbReference type="Pfam" id="PF00892"/>
    </source>
</evidence>
<dbReference type="EMBL" id="VTAV01000004">
    <property type="protein sequence ID" value="TYR36582.1"/>
    <property type="molecule type" value="Genomic_DNA"/>
</dbReference>
<comment type="subcellular location">
    <subcellularLocation>
        <location evidence="1">Membrane</location>
        <topology evidence="1">Multi-pass membrane protein</topology>
    </subcellularLocation>
</comment>
<gene>
    <name evidence="7" type="ORF">FXV77_08745</name>
</gene>